<feature type="signal peptide" evidence="2">
    <location>
        <begin position="1"/>
        <end position="24"/>
    </location>
</feature>
<comment type="caution">
    <text evidence="3">The sequence shown here is derived from an EMBL/GenBank/DDBJ whole genome shotgun (WGS) entry which is preliminary data.</text>
</comment>
<dbReference type="InterPro" id="IPR046505">
    <property type="entry name" value="DUF6683"/>
</dbReference>
<feature type="chain" id="PRO_5015065782" evidence="2">
    <location>
        <begin position="25"/>
        <end position="245"/>
    </location>
</feature>
<evidence type="ECO:0000313" key="4">
    <source>
        <dbReference type="Proteomes" id="UP000233491"/>
    </source>
</evidence>
<dbReference type="Proteomes" id="UP000233491">
    <property type="component" value="Unassembled WGS sequence"/>
</dbReference>
<dbReference type="OrthoDB" id="8445713at2"/>
<sequence>MTLSLARHLAPALLALALAAPAVAQDMPTVMPNDYVLSDILNRQRVDAAIGSGGGAAQPARPKARPSAPEPAATTYRASAAVSARVRRDFAGWMGEVAGAEGGRRIAEVLSRSDPVKSWAGIVGSDGLRPGDLADAMAGYWILNWVMANGADSNREDAQAVREQVRRMIAASPGFSRLGNAERQEMAEVLMLNFLIQHAAYTDAMARGDRDTAARLGEAAVGRFQTEMGVDLRRLHLTNAGFVRG</sequence>
<feature type="region of interest" description="Disordered" evidence="1">
    <location>
        <begin position="51"/>
        <end position="72"/>
    </location>
</feature>
<protein>
    <submittedName>
        <fullName evidence="3">Uncharacterized protein</fullName>
    </submittedName>
</protein>
<proteinExistence type="predicted"/>
<name>A0A1I4ULK6_9HYPH</name>
<dbReference type="AlphaFoldDB" id="A0A1I4ULK6"/>
<keyword evidence="2" id="KW-0732">Signal</keyword>
<accession>A0A1I4ULK6</accession>
<organism evidence="3 4">
    <name type="scientific">Pleomorphomonas diazotrophica</name>
    <dbReference type="NCBI Taxonomy" id="1166257"/>
    <lineage>
        <taxon>Bacteria</taxon>
        <taxon>Pseudomonadati</taxon>
        <taxon>Pseudomonadota</taxon>
        <taxon>Alphaproteobacteria</taxon>
        <taxon>Hyphomicrobiales</taxon>
        <taxon>Pleomorphomonadaceae</taxon>
        <taxon>Pleomorphomonas</taxon>
    </lineage>
</organism>
<dbReference type="EMBL" id="PJNW01000012">
    <property type="protein sequence ID" value="PKR88386.1"/>
    <property type="molecule type" value="Genomic_DNA"/>
</dbReference>
<evidence type="ECO:0000313" key="3">
    <source>
        <dbReference type="EMBL" id="PKR88386.1"/>
    </source>
</evidence>
<gene>
    <name evidence="3" type="ORF">CXZ10_15320</name>
</gene>
<evidence type="ECO:0000256" key="2">
    <source>
        <dbReference type="SAM" id="SignalP"/>
    </source>
</evidence>
<dbReference type="RefSeq" id="WP_101290229.1">
    <property type="nucleotide sequence ID" value="NZ_FOUQ01000008.1"/>
</dbReference>
<reference evidence="3 4" key="1">
    <citation type="submission" date="2017-12" db="EMBL/GenBank/DDBJ databases">
        <title>Anaerobic carbon monoxide metabolism by Pleomorphomonas carboxyditropha sp. nov., a new mesophilic hydrogenogenic carboxidotroph.</title>
        <authorList>
            <person name="Esquivel-Elizondo S."/>
            <person name="Krajmalnik-Brown R."/>
        </authorList>
    </citation>
    <scope>NUCLEOTIDE SEQUENCE [LARGE SCALE GENOMIC DNA]</scope>
    <source>
        <strain evidence="3 4">R5-392</strain>
    </source>
</reference>
<evidence type="ECO:0000256" key="1">
    <source>
        <dbReference type="SAM" id="MobiDB-lite"/>
    </source>
</evidence>
<keyword evidence="4" id="KW-1185">Reference proteome</keyword>
<dbReference type="Pfam" id="PF20388">
    <property type="entry name" value="DUF6683"/>
    <property type="match status" value="1"/>
</dbReference>